<dbReference type="PANTHER" id="PTHR30606:SF10">
    <property type="entry name" value="PHOSPHATIDYLINOSITOL MANNOSIDE ACYLTRANSFERASE"/>
    <property type="match status" value="1"/>
</dbReference>
<dbReference type="Pfam" id="PF03279">
    <property type="entry name" value="Lip_A_acyltrans"/>
    <property type="match status" value="1"/>
</dbReference>
<proteinExistence type="predicted"/>
<feature type="transmembrane region" description="Helical" evidence="7">
    <location>
        <begin position="12"/>
        <end position="35"/>
    </location>
</feature>
<keyword evidence="9" id="KW-1185">Reference proteome</keyword>
<evidence type="ECO:0000256" key="7">
    <source>
        <dbReference type="SAM" id="Phobius"/>
    </source>
</evidence>
<protein>
    <submittedName>
        <fullName evidence="8">Lysophospholipid acyltransferase family protein</fullName>
    </submittedName>
</protein>
<evidence type="ECO:0000256" key="5">
    <source>
        <dbReference type="ARBA" id="ARBA00023136"/>
    </source>
</evidence>
<name>A0A934NID1_9FLAO</name>
<keyword evidence="7" id="KW-1133">Transmembrane helix</keyword>
<gene>
    <name evidence="8" type="ORF">JEM65_09925</name>
</gene>
<comment type="caution">
    <text evidence="8">The sequence shown here is derived from an EMBL/GenBank/DDBJ whole genome shotgun (WGS) entry which is preliminary data.</text>
</comment>
<comment type="subcellular location">
    <subcellularLocation>
        <location evidence="1">Cell inner membrane</location>
    </subcellularLocation>
</comment>
<keyword evidence="3" id="KW-0997">Cell inner membrane</keyword>
<dbReference type="EMBL" id="JAEHJZ010000022">
    <property type="protein sequence ID" value="MBJ7880963.1"/>
    <property type="molecule type" value="Genomic_DNA"/>
</dbReference>
<evidence type="ECO:0000256" key="4">
    <source>
        <dbReference type="ARBA" id="ARBA00022679"/>
    </source>
</evidence>
<dbReference type="InterPro" id="IPR004960">
    <property type="entry name" value="LipA_acyltrans"/>
</dbReference>
<keyword evidence="2" id="KW-1003">Cell membrane</keyword>
<evidence type="ECO:0000256" key="6">
    <source>
        <dbReference type="ARBA" id="ARBA00023315"/>
    </source>
</evidence>
<evidence type="ECO:0000256" key="2">
    <source>
        <dbReference type="ARBA" id="ARBA00022475"/>
    </source>
</evidence>
<dbReference type="PIRSF" id="PIRSF026649">
    <property type="entry name" value="MsbB"/>
    <property type="match status" value="1"/>
</dbReference>
<evidence type="ECO:0000256" key="3">
    <source>
        <dbReference type="ARBA" id="ARBA00022519"/>
    </source>
</evidence>
<dbReference type="PANTHER" id="PTHR30606">
    <property type="entry name" value="LIPID A BIOSYNTHESIS LAUROYL ACYLTRANSFERASE"/>
    <property type="match status" value="1"/>
</dbReference>
<keyword evidence="5 7" id="KW-0472">Membrane</keyword>
<dbReference type="GO" id="GO:0016746">
    <property type="term" value="F:acyltransferase activity"/>
    <property type="evidence" value="ECO:0007669"/>
    <property type="project" value="UniProtKB-KW"/>
</dbReference>
<dbReference type="GO" id="GO:0005886">
    <property type="term" value="C:plasma membrane"/>
    <property type="evidence" value="ECO:0007669"/>
    <property type="project" value="UniProtKB-SubCell"/>
</dbReference>
<dbReference type="GO" id="GO:0009247">
    <property type="term" value="P:glycolipid biosynthetic process"/>
    <property type="evidence" value="ECO:0007669"/>
    <property type="project" value="UniProtKB-ARBA"/>
</dbReference>
<accession>A0A934NID1</accession>
<evidence type="ECO:0000256" key="1">
    <source>
        <dbReference type="ARBA" id="ARBA00004533"/>
    </source>
</evidence>
<keyword evidence="7" id="KW-0812">Transmembrane</keyword>
<dbReference type="CDD" id="cd07984">
    <property type="entry name" value="LPLAT_LABLAT-like"/>
    <property type="match status" value="1"/>
</dbReference>
<evidence type="ECO:0000313" key="8">
    <source>
        <dbReference type="EMBL" id="MBJ7880963.1"/>
    </source>
</evidence>
<keyword evidence="6 8" id="KW-0012">Acyltransferase</keyword>
<reference evidence="8 9" key="1">
    <citation type="submission" date="2020-09" db="EMBL/GenBank/DDBJ databases">
        <title>Draft genome of Gelidibacter salicanalis PAMC21136.</title>
        <authorList>
            <person name="Park H."/>
        </authorList>
    </citation>
    <scope>NUCLEOTIDE SEQUENCE [LARGE SCALE GENOMIC DNA]</scope>
    <source>
        <strain evidence="8 9">PAMC21136</strain>
    </source>
</reference>
<dbReference type="RefSeq" id="WP_199599022.1">
    <property type="nucleotide sequence ID" value="NZ_JAEHJZ010000022.1"/>
</dbReference>
<dbReference type="Proteomes" id="UP000662373">
    <property type="component" value="Unassembled WGS sequence"/>
</dbReference>
<evidence type="ECO:0000313" key="9">
    <source>
        <dbReference type="Proteomes" id="UP000662373"/>
    </source>
</evidence>
<organism evidence="8 9">
    <name type="scientific">Gelidibacter salicanalis</name>
    <dbReference type="NCBI Taxonomy" id="291193"/>
    <lineage>
        <taxon>Bacteria</taxon>
        <taxon>Pseudomonadati</taxon>
        <taxon>Bacteroidota</taxon>
        <taxon>Flavobacteriia</taxon>
        <taxon>Flavobacteriales</taxon>
        <taxon>Flavobacteriaceae</taxon>
        <taxon>Gelidibacter</taxon>
    </lineage>
</organism>
<keyword evidence="4" id="KW-0808">Transferase</keyword>
<sequence length="304" mass="36295">MQFLVYILVYPLIWLISILPFRLLYAFSDGLYIIIYKLMGYRKKVVQDNLRLVFPEKPQAEIDTITEKFYHHFCDMMVEAIKSITISEKSMKERFKFTNVELINDLEKQNRSIVLMCGHYGSWEWIFILQKYVSHKGYAVYSRLGNKYFDRLVKRIRAKYDSTLITTKETVPTLTQTKKNGELTINGFVSDQTPRVARAFHWNEFMGIKVPIHTGAEMLAKRLDMSVVFFRVKRLKRGYYETTFETLAVDPNNYPNYEITDIFTKKVEQQIYEAPQYYLWTHRRWKHRNSVPEAFKQSVSAQRY</sequence>
<dbReference type="AlphaFoldDB" id="A0A934NID1"/>